<name>A0ABQ0U7C3_9GAMM</name>
<evidence type="ECO:0000256" key="5">
    <source>
        <dbReference type="ARBA" id="ARBA00023136"/>
    </source>
</evidence>
<dbReference type="Pfam" id="PF06146">
    <property type="entry name" value="PsiE"/>
    <property type="match status" value="1"/>
</dbReference>
<reference evidence="8 9" key="1">
    <citation type="submission" date="2019-07" db="EMBL/GenBank/DDBJ databases">
        <title>Whole genome shotgun sequence of Halomonas halophila NBRC 102604.</title>
        <authorList>
            <person name="Hosoyama A."/>
            <person name="Uohara A."/>
            <person name="Ohji S."/>
            <person name="Ichikawa N."/>
        </authorList>
    </citation>
    <scope>NUCLEOTIDE SEQUENCE [LARGE SCALE GENOMIC DNA]</scope>
    <source>
        <strain evidence="8 9">NBRC 102604</strain>
    </source>
</reference>
<dbReference type="Proteomes" id="UP000321121">
    <property type="component" value="Unassembled WGS sequence"/>
</dbReference>
<dbReference type="EMBL" id="BJUS01000042">
    <property type="protein sequence ID" value="GEK74340.1"/>
    <property type="molecule type" value="Genomic_DNA"/>
</dbReference>
<dbReference type="InterPro" id="IPR020948">
    <property type="entry name" value="P_starv_induced_PsiE-like"/>
</dbReference>
<keyword evidence="4 7" id="KW-1133">Transmembrane helix</keyword>
<feature type="transmembrane region" description="Helical" evidence="7">
    <location>
        <begin position="87"/>
        <end position="107"/>
    </location>
</feature>
<feature type="transmembrane region" description="Helical" evidence="7">
    <location>
        <begin position="114"/>
        <end position="135"/>
    </location>
</feature>
<sequence>MMSDERDEPRVPRDDPPRLLHDELPEEHEDPLIGWLHRIIRVGVKALAVLMVFVILWGIFDVVYVLYQELASPPFLLLEVGDIFRLFGAFMVVLIAIEIFINIRLYLGTNVLPIQLVVATALMAIARKVIVLDISTVSAEYVLSIAAVVLALGVTHWLVARKH</sequence>
<organism evidence="8 9">
    <name type="scientific">Halomonas halophila</name>
    <dbReference type="NCBI Taxonomy" id="29573"/>
    <lineage>
        <taxon>Bacteria</taxon>
        <taxon>Pseudomonadati</taxon>
        <taxon>Pseudomonadota</taxon>
        <taxon>Gammaproteobacteria</taxon>
        <taxon>Oceanospirillales</taxon>
        <taxon>Halomonadaceae</taxon>
        <taxon>Halomonas</taxon>
    </lineage>
</organism>
<feature type="transmembrane region" description="Helical" evidence="7">
    <location>
        <begin position="46"/>
        <end position="67"/>
    </location>
</feature>
<evidence type="ECO:0000256" key="2">
    <source>
        <dbReference type="ARBA" id="ARBA00022475"/>
    </source>
</evidence>
<evidence type="ECO:0000313" key="9">
    <source>
        <dbReference type="Proteomes" id="UP000321121"/>
    </source>
</evidence>
<keyword evidence="2" id="KW-1003">Cell membrane</keyword>
<evidence type="ECO:0000313" key="8">
    <source>
        <dbReference type="EMBL" id="GEK74340.1"/>
    </source>
</evidence>
<gene>
    <name evidence="8" type="ORF">HHA04nite_28840</name>
</gene>
<evidence type="ECO:0000256" key="7">
    <source>
        <dbReference type="SAM" id="Phobius"/>
    </source>
</evidence>
<proteinExistence type="predicted"/>
<feature type="compositionally biased region" description="Basic and acidic residues" evidence="6">
    <location>
        <begin position="7"/>
        <end position="22"/>
    </location>
</feature>
<evidence type="ECO:0000256" key="4">
    <source>
        <dbReference type="ARBA" id="ARBA00022989"/>
    </source>
</evidence>
<feature type="transmembrane region" description="Helical" evidence="7">
    <location>
        <begin position="141"/>
        <end position="160"/>
    </location>
</feature>
<keyword evidence="5 7" id="KW-0472">Membrane</keyword>
<keyword evidence="3 7" id="KW-0812">Transmembrane</keyword>
<evidence type="ECO:0008006" key="10">
    <source>
        <dbReference type="Google" id="ProtNLM"/>
    </source>
</evidence>
<comment type="subcellular location">
    <subcellularLocation>
        <location evidence="1">Cell membrane</location>
        <topology evidence="1">Multi-pass membrane protein</topology>
    </subcellularLocation>
</comment>
<accession>A0ABQ0U7C3</accession>
<evidence type="ECO:0000256" key="6">
    <source>
        <dbReference type="SAM" id="MobiDB-lite"/>
    </source>
</evidence>
<protein>
    <recommendedName>
        <fullName evidence="10">Protein PsiE</fullName>
    </recommendedName>
</protein>
<keyword evidence="9" id="KW-1185">Reference proteome</keyword>
<feature type="region of interest" description="Disordered" evidence="6">
    <location>
        <begin position="1"/>
        <end position="22"/>
    </location>
</feature>
<evidence type="ECO:0000256" key="3">
    <source>
        <dbReference type="ARBA" id="ARBA00022692"/>
    </source>
</evidence>
<evidence type="ECO:0000256" key="1">
    <source>
        <dbReference type="ARBA" id="ARBA00004651"/>
    </source>
</evidence>
<comment type="caution">
    <text evidence="8">The sequence shown here is derived from an EMBL/GenBank/DDBJ whole genome shotgun (WGS) entry which is preliminary data.</text>
</comment>